<keyword evidence="1" id="KW-0547">Nucleotide-binding</keyword>
<evidence type="ECO:0000259" key="3">
    <source>
        <dbReference type="Pfam" id="PF00448"/>
    </source>
</evidence>
<dbReference type="EMBL" id="AUZY01013207">
    <property type="protein sequence ID" value="EQD26197.1"/>
    <property type="molecule type" value="Genomic_DNA"/>
</dbReference>
<reference evidence="4" key="1">
    <citation type="submission" date="2013-08" db="EMBL/GenBank/DDBJ databases">
        <authorList>
            <person name="Mendez C."/>
            <person name="Richter M."/>
            <person name="Ferrer M."/>
            <person name="Sanchez J."/>
        </authorList>
    </citation>
    <scope>NUCLEOTIDE SEQUENCE</scope>
</reference>
<dbReference type="GO" id="GO:0005525">
    <property type="term" value="F:GTP binding"/>
    <property type="evidence" value="ECO:0007669"/>
    <property type="project" value="UniProtKB-KW"/>
</dbReference>
<dbReference type="InterPro" id="IPR000897">
    <property type="entry name" value="SRP54_GTPase_dom"/>
</dbReference>
<accession>T0Y2G3</accession>
<dbReference type="InterPro" id="IPR027417">
    <property type="entry name" value="P-loop_NTPase"/>
</dbReference>
<proteinExistence type="predicted"/>
<name>T0Y2G3_9ZZZZ</name>
<gene>
    <name evidence="4" type="ORF">B1B_19647</name>
</gene>
<dbReference type="Pfam" id="PF00448">
    <property type="entry name" value="SRP54"/>
    <property type="match status" value="1"/>
</dbReference>
<dbReference type="AlphaFoldDB" id="T0Y2G3"/>
<sequence length="64" mass="7064">MDTAGRLHTKDNLMQELGKIRRVVAGQLEGQPAEALLVLDAYWERTPSPRRGSSARCGGGLGWW</sequence>
<protein>
    <submittedName>
        <fullName evidence="4">Signal recognition particle, SRP54 subunit, GTPase domain protein</fullName>
    </submittedName>
</protein>
<organism evidence="4">
    <name type="scientific">mine drainage metagenome</name>
    <dbReference type="NCBI Taxonomy" id="410659"/>
    <lineage>
        <taxon>unclassified sequences</taxon>
        <taxon>metagenomes</taxon>
        <taxon>ecological metagenomes</taxon>
    </lineage>
</organism>
<keyword evidence="2" id="KW-0342">GTP-binding</keyword>
<dbReference type="Gene3D" id="3.40.50.300">
    <property type="entry name" value="P-loop containing nucleotide triphosphate hydrolases"/>
    <property type="match status" value="1"/>
</dbReference>
<evidence type="ECO:0000313" key="4">
    <source>
        <dbReference type="EMBL" id="EQD26197.1"/>
    </source>
</evidence>
<evidence type="ECO:0000256" key="1">
    <source>
        <dbReference type="ARBA" id="ARBA00022741"/>
    </source>
</evidence>
<feature type="domain" description="SRP54-type proteins GTP-binding" evidence="3">
    <location>
        <begin position="1"/>
        <end position="43"/>
    </location>
</feature>
<reference evidence="4" key="2">
    <citation type="journal article" date="2014" name="ISME J.">
        <title>Microbial stratification in low pH oxic and suboxic macroscopic growths along an acid mine drainage.</title>
        <authorList>
            <person name="Mendez-Garcia C."/>
            <person name="Mesa V."/>
            <person name="Sprenger R.R."/>
            <person name="Richter M."/>
            <person name="Diez M.S."/>
            <person name="Solano J."/>
            <person name="Bargiela R."/>
            <person name="Golyshina O.V."/>
            <person name="Manteca A."/>
            <person name="Ramos J.L."/>
            <person name="Gallego J.R."/>
            <person name="Llorente I."/>
            <person name="Martins Dos Santos V.A."/>
            <person name="Jensen O.N."/>
            <person name="Pelaez A.I."/>
            <person name="Sanchez J."/>
            <person name="Ferrer M."/>
        </authorList>
    </citation>
    <scope>NUCLEOTIDE SEQUENCE</scope>
</reference>
<dbReference type="GO" id="GO:0006614">
    <property type="term" value="P:SRP-dependent cotranslational protein targeting to membrane"/>
    <property type="evidence" value="ECO:0007669"/>
    <property type="project" value="InterPro"/>
</dbReference>
<comment type="caution">
    <text evidence="4">The sequence shown here is derived from an EMBL/GenBank/DDBJ whole genome shotgun (WGS) entry which is preliminary data.</text>
</comment>
<evidence type="ECO:0000256" key="2">
    <source>
        <dbReference type="ARBA" id="ARBA00023134"/>
    </source>
</evidence>